<gene>
    <name evidence="1" type="ORF">CHX27_03590</name>
</gene>
<sequence>MEEQQANFKILAKLFNKILPKFEIHICLRKLYFLTQVYFETQRFGSTYESDESARIAGADFYRGRGFVPITHDYSYIEFYKHLFSKESATKELEDFVPTVSSNLEYAIKSVAWYWKKNNVNQNSDKDEIEKVSAAVNHPKLLNQQPFKSDGVRMLDKRKEYYKNGRSHFIFNGKNFMSGI</sequence>
<evidence type="ECO:0008006" key="3">
    <source>
        <dbReference type="Google" id="ProtNLM"/>
    </source>
</evidence>
<dbReference type="Proteomes" id="UP000216035">
    <property type="component" value="Unassembled WGS sequence"/>
</dbReference>
<dbReference type="Gene3D" id="1.10.530.10">
    <property type="match status" value="1"/>
</dbReference>
<name>A0A256A234_9FLAO</name>
<dbReference type="InterPro" id="IPR023346">
    <property type="entry name" value="Lysozyme-like_dom_sf"/>
</dbReference>
<proteinExistence type="predicted"/>
<evidence type="ECO:0000313" key="1">
    <source>
        <dbReference type="EMBL" id="OYQ47154.1"/>
    </source>
</evidence>
<accession>A0A256A234</accession>
<evidence type="ECO:0000313" key="2">
    <source>
        <dbReference type="Proteomes" id="UP000216035"/>
    </source>
</evidence>
<dbReference type="RefSeq" id="WP_094485400.1">
    <property type="nucleotide sequence ID" value="NZ_NOXX01000152.1"/>
</dbReference>
<dbReference type="SUPFAM" id="SSF53955">
    <property type="entry name" value="Lysozyme-like"/>
    <property type="match status" value="1"/>
</dbReference>
<protein>
    <recommendedName>
        <fullName evidence="3">Glycoside hydrolase family 19 catalytic domain-containing protein</fullName>
    </recommendedName>
</protein>
<organism evidence="1 2">
    <name type="scientific">Flavobacterium aurantiibacter</name>
    <dbReference type="NCBI Taxonomy" id="2023067"/>
    <lineage>
        <taxon>Bacteria</taxon>
        <taxon>Pseudomonadati</taxon>
        <taxon>Bacteroidota</taxon>
        <taxon>Flavobacteriia</taxon>
        <taxon>Flavobacteriales</taxon>
        <taxon>Flavobacteriaceae</taxon>
        <taxon>Flavobacterium</taxon>
    </lineage>
</organism>
<dbReference type="EMBL" id="NOXX01000152">
    <property type="protein sequence ID" value="OYQ47154.1"/>
    <property type="molecule type" value="Genomic_DNA"/>
</dbReference>
<keyword evidence="2" id="KW-1185">Reference proteome</keyword>
<dbReference type="AlphaFoldDB" id="A0A256A234"/>
<dbReference type="OrthoDB" id="3078754at2"/>
<reference evidence="1 2" key="1">
    <citation type="submission" date="2017-07" db="EMBL/GenBank/DDBJ databases">
        <title>Flavobacterium cyanobacteriorum sp. nov., isolated from cyanobacterial aggregates in a eutrophic lake.</title>
        <authorList>
            <person name="Cai H."/>
        </authorList>
    </citation>
    <scope>NUCLEOTIDE SEQUENCE [LARGE SCALE GENOMIC DNA]</scope>
    <source>
        <strain evidence="1 2">TH167</strain>
    </source>
</reference>
<comment type="caution">
    <text evidence="1">The sequence shown here is derived from an EMBL/GenBank/DDBJ whole genome shotgun (WGS) entry which is preliminary data.</text>
</comment>